<proteinExistence type="predicted"/>
<dbReference type="SUPFAM" id="SSF51735">
    <property type="entry name" value="NAD(P)-binding Rossmann-fold domains"/>
    <property type="match status" value="1"/>
</dbReference>
<dbReference type="InterPro" id="IPR036291">
    <property type="entry name" value="NAD(P)-bd_dom_sf"/>
</dbReference>
<dbReference type="Pfam" id="PF13460">
    <property type="entry name" value="NAD_binding_10"/>
    <property type="match status" value="1"/>
</dbReference>
<organism evidence="2">
    <name type="scientific">marine sediment metagenome</name>
    <dbReference type="NCBI Taxonomy" id="412755"/>
    <lineage>
        <taxon>unclassified sequences</taxon>
        <taxon>metagenomes</taxon>
        <taxon>ecological metagenomes</taxon>
    </lineage>
</organism>
<dbReference type="InterPro" id="IPR016040">
    <property type="entry name" value="NAD(P)-bd_dom"/>
</dbReference>
<evidence type="ECO:0000259" key="1">
    <source>
        <dbReference type="Pfam" id="PF13460"/>
    </source>
</evidence>
<dbReference type="AlphaFoldDB" id="A0A0F9KY80"/>
<dbReference type="CDD" id="cd05243">
    <property type="entry name" value="SDR_a5"/>
    <property type="match status" value="1"/>
</dbReference>
<sequence length="209" mass="22700">MHNILVAGAHGAVGKKIIALLNASQYFTPIAMVRKEEYLNDFKKQNIKAVMADLTGDLTHAFKNIDKVIFAAGSGGDAVIEVDQEGAKKCIDEAKKAGVNKFVMLSSLGADNPEDADDLKEYLKAKHNADEYLKQSGLNYSIVRPGTLNDNKGTEKIKLAIKLSEKGEISRDDVAQTLVRSLHDEAPNNVTFEIIQGDTPIGKAFENIG</sequence>
<dbReference type="PANTHER" id="PTHR15020">
    <property type="entry name" value="FLAVIN REDUCTASE-RELATED"/>
    <property type="match status" value="1"/>
</dbReference>
<dbReference type="PANTHER" id="PTHR15020:SF50">
    <property type="entry name" value="UPF0659 PROTEIN YMR090W"/>
    <property type="match status" value="1"/>
</dbReference>
<comment type="caution">
    <text evidence="2">The sequence shown here is derived from an EMBL/GenBank/DDBJ whole genome shotgun (WGS) entry which is preliminary data.</text>
</comment>
<gene>
    <name evidence="2" type="ORF">LCGC14_1645560</name>
</gene>
<feature type="domain" description="NAD(P)-binding" evidence="1">
    <location>
        <begin position="8"/>
        <end position="184"/>
    </location>
</feature>
<dbReference type="EMBL" id="LAZR01013768">
    <property type="protein sequence ID" value="KKM20425.1"/>
    <property type="molecule type" value="Genomic_DNA"/>
</dbReference>
<name>A0A0F9KY80_9ZZZZ</name>
<reference evidence="2" key="1">
    <citation type="journal article" date="2015" name="Nature">
        <title>Complex archaea that bridge the gap between prokaryotes and eukaryotes.</title>
        <authorList>
            <person name="Spang A."/>
            <person name="Saw J.H."/>
            <person name="Jorgensen S.L."/>
            <person name="Zaremba-Niedzwiedzka K."/>
            <person name="Martijn J."/>
            <person name="Lind A.E."/>
            <person name="van Eijk R."/>
            <person name="Schleper C."/>
            <person name="Guy L."/>
            <person name="Ettema T.J."/>
        </authorList>
    </citation>
    <scope>NUCLEOTIDE SEQUENCE</scope>
</reference>
<protein>
    <recommendedName>
        <fullName evidence="1">NAD(P)-binding domain-containing protein</fullName>
    </recommendedName>
</protein>
<dbReference type="Gene3D" id="3.40.50.720">
    <property type="entry name" value="NAD(P)-binding Rossmann-like Domain"/>
    <property type="match status" value="1"/>
</dbReference>
<evidence type="ECO:0000313" key="2">
    <source>
        <dbReference type="EMBL" id="KKM20425.1"/>
    </source>
</evidence>
<accession>A0A0F9KY80</accession>